<protein>
    <recommendedName>
        <fullName evidence="1">Protein kinase domain-containing protein</fullName>
    </recommendedName>
</protein>
<dbReference type="Pfam" id="PF00069">
    <property type="entry name" value="Pkinase"/>
    <property type="match status" value="1"/>
</dbReference>
<gene>
    <name evidence="2" type="ORF">CLCR_10824</name>
</gene>
<dbReference type="VEuPathDB" id="FungiDB:CLCR_10824"/>
<sequence>MDSQELLDSLFAQILTGAAYMHSAGVAHMDIKIEILGLSRDGIVKIFDFGSSRVFRGADDIPLQAQGMYSEARLRGCQYEPMQHSWTPAACYFPEPGDEYDPFNDREWFLDKNLTQQLNEEQKAMLLRGDDVWVYTKYYHNKYCLYNWRRLAIAVNQRQEYVNSKTLSLAHSTHCARAIADQLLKSECQVFNNTGNFTSAPLLFHTCVSLFKG</sequence>
<dbReference type="VEuPathDB" id="FungiDB:G647_04000"/>
<dbReference type="AlphaFoldDB" id="A0A1C1CVP9"/>
<dbReference type="STRING" id="86049.A0A1C1CVP9"/>
<dbReference type="Proteomes" id="UP000094526">
    <property type="component" value="Unassembled WGS sequence"/>
</dbReference>
<evidence type="ECO:0000259" key="1">
    <source>
        <dbReference type="PROSITE" id="PS50011"/>
    </source>
</evidence>
<dbReference type="GO" id="GO:0005524">
    <property type="term" value="F:ATP binding"/>
    <property type="evidence" value="ECO:0007669"/>
    <property type="project" value="InterPro"/>
</dbReference>
<keyword evidence="3" id="KW-1185">Reference proteome</keyword>
<dbReference type="InterPro" id="IPR011009">
    <property type="entry name" value="Kinase-like_dom_sf"/>
</dbReference>
<feature type="domain" description="Protein kinase" evidence="1">
    <location>
        <begin position="1"/>
        <end position="192"/>
    </location>
</feature>
<dbReference type="SUPFAM" id="SSF56112">
    <property type="entry name" value="Protein kinase-like (PK-like)"/>
    <property type="match status" value="1"/>
</dbReference>
<dbReference type="GO" id="GO:0004672">
    <property type="term" value="F:protein kinase activity"/>
    <property type="evidence" value="ECO:0007669"/>
    <property type="project" value="InterPro"/>
</dbReference>
<dbReference type="EMBL" id="LGRB01000008">
    <property type="protein sequence ID" value="OCT52614.1"/>
    <property type="molecule type" value="Genomic_DNA"/>
</dbReference>
<dbReference type="InterPro" id="IPR000719">
    <property type="entry name" value="Prot_kinase_dom"/>
</dbReference>
<dbReference type="PANTHER" id="PTHR35896:SF3">
    <property type="entry name" value="MAJOR FACILITATOR SUPERFAMILY TRANSPORTER"/>
    <property type="match status" value="1"/>
</dbReference>
<reference evidence="3" key="1">
    <citation type="submission" date="2015-07" db="EMBL/GenBank/DDBJ databases">
        <authorList>
            <person name="Teixeira M.M."/>
            <person name="Souza R.C."/>
            <person name="Almeida L.G."/>
            <person name="Vicente V.A."/>
            <person name="de Hoog S."/>
            <person name="Bocca A.L."/>
            <person name="de Almeida S.R."/>
            <person name="Vasconcelos A.T."/>
            <person name="Felipe M.S."/>
        </authorList>
    </citation>
    <scope>NUCLEOTIDE SEQUENCE [LARGE SCALE GENOMIC DNA]</scope>
    <source>
        <strain evidence="3">KSF</strain>
    </source>
</reference>
<dbReference type="PANTHER" id="PTHR35896">
    <property type="entry name" value="IG-LIKE DOMAIN-CONTAINING PROTEIN"/>
    <property type="match status" value="1"/>
</dbReference>
<dbReference type="InterPro" id="IPR053008">
    <property type="entry name" value="Phomopsin_biosynth_assoc"/>
</dbReference>
<comment type="caution">
    <text evidence="2">The sequence shown here is derived from an EMBL/GenBank/DDBJ whole genome shotgun (WGS) entry which is preliminary data.</text>
</comment>
<dbReference type="PROSITE" id="PS50011">
    <property type="entry name" value="PROTEIN_KINASE_DOM"/>
    <property type="match status" value="1"/>
</dbReference>
<evidence type="ECO:0000313" key="3">
    <source>
        <dbReference type="Proteomes" id="UP000094526"/>
    </source>
</evidence>
<evidence type="ECO:0000313" key="2">
    <source>
        <dbReference type="EMBL" id="OCT52614.1"/>
    </source>
</evidence>
<dbReference type="Gene3D" id="1.10.510.10">
    <property type="entry name" value="Transferase(Phosphotransferase) domain 1"/>
    <property type="match status" value="1"/>
</dbReference>
<name>A0A1C1CVP9_9EURO</name>
<accession>A0A1C1CVP9</accession>
<organism evidence="2 3">
    <name type="scientific">Cladophialophora carrionii</name>
    <dbReference type="NCBI Taxonomy" id="86049"/>
    <lineage>
        <taxon>Eukaryota</taxon>
        <taxon>Fungi</taxon>
        <taxon>Dikarya</taxon>
        <taxon>Ascomycota</taxon>
        <taxon>Pezizomycotina</taxon>
        <taxon>Eurotiomycetes</taxon>
        <taxon>Chaetothyriomycetidae</taxon>
        <taxon>Chaetothyriales</taxon>
        <taxon>Herpotrichiellaceae</taxon>
        <taxon>Cladophialophora</taxon>
    </lineage>
</organism>
<proteinExistence type="predicted"/>
<dbReference type="OrthoDB" id="3501153at2759"/>